<evidence type="ECO:0000256" key="1">
    <source>
        <dbReference type="ARBA" id="ARBA00005721"/>
    </source>
</evidence>
<dbReference type="EMBL" id="QSBM01000009">
    <property type="protein sequence ID" value="RGX28929.1"/>
    <property type="molecule type" value="Genomic_DNA"/>
</dbReference>
<dbReference type="PANTHER" id="PTHR34297">
    <property type="entry name" value="HYPOTHETICAL CYTOSOLIC PROTEIN-RELATED"/>
    <property type="match status" value="1"/>
</dbReference>
<dbReference type="OrthoDB" id="9793465at2"/>
<protein>
    <submittedName>
        <fullName evidence="2">Asp23/Gls24 family envelope stress response protein</fullName>
    </submittedName>
</protein>
<evidence type="ECO:0000313" key="2">
    <source>
        <dbReference type="EMBL" id="RGX28929.1"/>
    </source>
</evidence>
<gene>
    <name evidence="2" type="ORF">DWV29_12680</name>
</gene>
<comment type="similarity">
    <text evidence="1">Belongs to the asp23 family.</text>
</comment>
<dbReference type="InterPro" id="IPR005531">
    <property type="entry name" value="Asp23"/>
</dbReference>
<proteinExistence type="inferred from homology"/>
<organism evidence="2 3">
    <name type="scientific">Enterocloster asparagiformis</name>
    <dbReference type="NCBI Taxonomy" id="333367"/>
    <lineage>
        <taxon>Bacteria</taxon>
        <taxon>Bacillati</taxon>
        <taxon>Bacillota</taxon>
        <taxon>Clostridia</taxon>
        <taxon>Lachnospirales</taxon>
        <taxon>Lachnospiraceae</taxon>
        <taxon>Enterocloster</taxon>
    </lineage>
</organism>
<name>A0A413FEM2_9FIRM</name>
<reference evidence="2 3" key="1">
    <citation type="submission" date="2018-08" db="EMBL/GenBank/DDBJ databases">
        <title>A genome reference for cultivated species of the human gut microbiota.</title>
        <authorList>
            <person name="Zou Y."/>
            <person name="Xue W."/>
            <person name="Luo G."/>
        </authorList>
    </citation>
    <scope>NUCLEOTIDE SEQUENCE [LARGE SCALE GENOMIC DNA]</scope>
    <source>
        <strain evidence="2 3">AF04-15</strain>
    </source>
</reference>
<dbReference type="Proteomes" id="UP000283880">
    <property type="component" value="Unassembled WGS sequence"/>
</dbReference>
<dbReference type="Pfam" id="PF03780">
    <property type="entry name" value="Asp23"/>
    <property type="match status" value="1"/>
</dbReference>
<sequence length="142" mass="15480">MRGAANYIRQEVFVVAEAENRSTHKVYEKDKIGEVQIADEVVAIIAGLAATEVEGVASMAGNITNELVGKLGMKNLSKGVKVEVTEEHVSVDLSLYIRFGYNIPEVSEKVQDKVRTAIENMTGLTVLDVNIKIAGVSMDENR</sequence>
<comment type="caution">
    <text evidence="2">The sequence shown here is derived from an EMBL/GenBank/DDBJ whole genome shotgun (WGS) entry which is preliminary data.</text>
</comment>
<evidence type="ECO:0000313" key="3">
    <source>
        <dbReference type="Proteomes" id="UP000283880"/>
    </source>
</evidence>
<dbReference type="RefSeq" id="WP_051409945.1">
    <property type="nucleotide sequence ID" value="NZ_BAABXR010000001.1"/>
</dbReference>
<accession>A0A413FEM2</accession>
<dbReference type="AlphaFoldDB" id="A0A413FEM2"/>